<reference evidence="3 4" key="1">
    <citation type="journal article" date="2012" name="Extremophiles">
        <title>Thermotomaculum hydrothermale gen. nov., sp. nov., a novel heterotrophic thermophile within the phylum Acidobacteria from a deep-sea hydrothermal vent chimney in the Southern Okinawa Trough.</title>
        <authorList>
            <person name="Izumi H."/>
            <person name="Nunoura T."/>
            <person name="Miyazaki M."/>
            <person name="Mino S."/>
            <person name="Toki T."/>
            <person name="Takai K."/>
            <person name="Sako Y."/>
            <person name="Sawabe T."/>
            <person name="Nakagawa S."/>
        </authorList>
    </citation>
    <scope>NUCLEOTIDE SEQUENCE [LARGE SCALE GENOMIC DNA]</scope>
    <source>
        <strain evidence="3 4">AC55</strain>
    </source>
</reference>
<dbReference type="InterPro" id="IPR012729">
    <property type="entry name" value="ThiF_fam2"/>
</dbReference>
<dbReference type="RefSeq" id="WP_201327123.1">
    <property type="nucleotide sequence ID" value="NZ_AP017470.1"/>
</dbReference>
<organism evidence="3 4">
    <name type="scientific">Thermotomaculum hydrothermale</name>
    <dbReference type="NCBI Taxonomy" id="981385"/>
    <lineage>
        <taxon>Bacteria</taxon>
        <taxon>Pseudomonadati</taxon>
        <taxon>Acidobacteriota</taxon>
        <taxon>Holophagae</taxon>
        <taxon>Thermotomaculales</taxon>
        <taxon>Thermotomaculaceae</taxon>
        <taxon>Thermotomaculum</taxon>
    </lineage>
</organism>
<accession>A0A7R6SZG2</accession>
<dbReference type="Proteomes" id="UP000595564">
    <property type="component" value="Chromosome"/>
</dbReference>
<dbReference type="Pfam" id="PF00899">
    <property type="entry name" value="ThiF"/>
    <property type="match status" value="1"/>
</dbReference>
<dbReference type="InterPro" id="IPR035985">
    <property type="entry name" value="Ubiquitin-activating_enz"/>
</dbReference>
<proteinExistence type="predicted"/>
<dbReference type="SUPFAM" id="SSF69572">
    <property type="entry name" value="Activating enzymes of the ubiquitin-like proteins"/>
    <property type="match status" value="1"/>
</dbReference>
<dbReference type="EC" id="2.7.7.73" evidence="3"/>
<dbReference type="GO" id="GO:0016779">
    <property type="term" value="F:nucleotidyltransferase activity"/>
    <property type="evidence" value="ECO:0007669"/>
    <property type="project" value="UniProtKB-KW"/>
</dbReference>
<feature type="domain" description="ThiS-like ubiquitin" evidence="2">
    <location>
        <begin position="1"/>
        <end position="58"/>
    </location>
</feature>
<evidence type="ECO:0000259" key="1">
    <source>
        <dbReference type="Pfam" id="PF00899"/>
    </source>
</evidence>
<dbReference type="PANTHER" id="PTHR43267">
    <property type="entry name" value="TRNA THREONYLCARBAMOYLADENOSINE DEHYDRATASE"/>
    <property type="match status" value="1"/>
</dbReference>
<dbReference type="KEGG" id="thyd:TTHT_1303"/>
<dbReference type="PANTHER" id="PTHR43267:SF3">
    <property type="entry name" value="THIF PROTEIN"/>
    <property type="match status" value="1"/>
</dbReference>
<dbReference type="InterPro" id="IPR045886">
    <property type="entry name" value="ThiF/MoeB/HesA"/>
</dbReference>
<dbReference type="Gene3D" id="3.40.50.720">
    <property type="entry name" value="NAD(P)-binding Rossmann-like Domain"/>
    <property type="match status" value="1"/>
</dbReference>
<evidence type="ECO:0000313" key="3">
    <source>
        <dbReference type="EMBL" id="BBB32820.1"/>
    </source>
</evidence>
<dbReference type="NCBIfam" id="NF006395">
    <property type="entry name" value="PRK08644.1"/>
    <property type="match status" value="1"/>
</dbReference>
<gene>
    <name evidence="3" type="primary">thiF</name>
    <name evidence="3" type="ORF">TTHT_1303</name>
</gene>
<dbReference type="InterPro" id="IPR000594">
    <property type="entry name" value="ThiF_NAD_FAD-bd"/>
</dbReference>
<dbReference type="AlphaFoldDB" id="A0A7R6SZG2"/>
<dbReference type="NCBIfam" id="TIGR02354">
    <property type="entry name" value="thiF_fam2"/>
    <property type="match status" value="1"/>
</dbReference>
<dbReference type="EMBL" id="AP017470">
    <property type="protein sequence ID" value="BBB32820.1"/>
    <property type="molecule type" value="Genomic_DNA"/>
</dbReference>
<protein>
    <submittedName>
        <fullName evidence="3">Sulfur carrier protein ThiS adenylyltransferase</fullName>
        <ecNumber evidence="3">2.7.7.73</ecNumber>
    </submittedName>
</protein>
<dbReference type="GO" id="GO:0061503">
    <property type="term" value="F:tRNA threonylcarbamoyladenosine dehydratase"/>
    <property type="evidence" value="ECO:0007669"/>
    <property type="project" value="TreeGrafter"/>
</dbReference>
<dbReference type="GO" id="GO:0008641">
    <property type="term" value="F:ubiquitin-like modifier activating enzyme activity"/>
    <property type="evidence" value="ECO:0007669"/>
    <property type="project" value="InterPro"/>
</dbReference>
<keyword evidence="3" id="KW-0808">Transferase</keyword>
<dbReference type="Pfam" id="PF14453">
    <property type="entry name" value="ThiS-like"/>
    <property type="match status" value="1"/>
</dbReference>
<feature type="domain" description="THIF-type NAD/FAD binding fold" evidence="1">
    <location>
        <begin position="69"/>
        <end position="264"/>
    </location>
</feature>
<evidence type="ECO:0000313" key="4">
    <source>
        <dbReference type="Proteomes" id="UP000595564"/>
    </source>
</evidence>
<sequence length="267" mass="29412">MKVFLNGKPVEINRAISLKDFLNKYFSDFDNVILNTVLRPDFSTILKEGDRISVFKKGEIPPDISLKDLMFARQPDNYTERLQQSVVGIAGLGGLGSVIGENLVRAGVGKLVVADFDIVEPPNLNRQRYFVHQIGELKVKAFKENMDKISGFTKVEGHILKITRDNVEVFKDCHIVAECFDNPEAKAELVSGIREKFPEKVIVAASGVAGFDSEKTISVKKISDKIYIVGDGVSEVRDGLGLVATRVGVAASIQSHLIVRILLGLEK</sequence>
<keyword evidence="3" id="KW-0548">Nucleotidyltransferase</keyword>
<evidence type="ECO:0000259" key="2">
    <source>
        <dbReference type="Pfam" id="PF14453"/>
    </source>
</evidence>
<name>A0A7R6SZG2_9BACT</name>
<keyword evidence="4" id="KW-1185">Reference proteome</keyword>
<dbReference type="GO" id="GO:0061504">
    <property type="term" value="P:cyclic threonylcarbamoyladenosine biosynthetic process"/>
    <property type="evidence" value="ECO:0007669"/>
    <property type="project" value="TreeGrafter"/>
</dbReference>
<dbReference type="InterPro" id="IPR032726">
    <property type="entry name" value="ThiS-like_dom"/>
</dbReference>